<evidence type="ECO:0000313" key="1">
    <source>
        <dbReference type="EMBL" id="MFD0803452.1"/>
    </source>
</evidence>
<feature type="non-terminal residue" evidence="1">
    <location>
        <position position="78"/>
    </location>
</feature>
<dbReference type="EMBL" id="JBHTHR010000902">
    <property type="protein sequence ID" value="MFD0803452.1"/>
    <property type="molecule type" value="Genomic_DNA"/>
</dbReference>
<dbReference type="Proteomes" id="UP001596956">
    <property type="component" value="Unassembled WGS sequence"/>
</dbReference>
<organism evidence="1 2">
    <name type="scientific">Streptomonospora algeriensis</name>
    <dbReference type="NCBI Taxonomy" id="995084"/>
    <lineage>
        <taxon>Bacteria</taxon>
        <taxon>Bacillati</taxon>
        <taxon>Actinomycetota</taxon>
        <taxon>Actinomycetes</taxon>
        <taxon>Streptosporangiales</taxon>
        <taxon>Nocardiopsidaceae</taxon>
        <taxon>Streptomonospora</taxon>
    </lineage>
</organism>
<name>A0ABW3BJ76_9ACTN</name>
<keyword evidence="2" id="KW-1185">Reference proteome</keyword>
<accession>A0ABW3BJ76</accession>
<evidence type="ECO:0000313" key="2">
    <source>
        <dbReference type="Proteomes" id="UP001596956"/>
    </source>
</evidence>
<gene>
    <name evidence="1" type="ORF">ACFQZU_19290</name>
</gene>
<proteinExistence type="predicted"/>
<comment type="caution">
    <text evidence="1">The sequence shown here is derived from an EMBL/GenBank/DDBJ whole genome shotgun (WGS) entry which is preliminary data.</text>
</comment>
<protein>
    <submittedName>
        <fullName evidence="1">Uncharacterized protein</fullName>
    </submittedName>
</protein>
<reference evidence="2" key="1">
    <citation type="journal article" date="2019" name="Int. J. Syst. Evol. Microbiol.">
        <title>The Global Catalogue of Microorganisms (GCM) 10K type strain sequencing project: providing services to taxonomists for standard genome sequencing and annotation.</title>
        <authorList>
            <consortium name="The Broad Institute Genomics Platform"/>
            <consortium name="The Broad Institute Genome Sequencing Center for Infectious Disease"/>
            <person name="Wu L."/>
            <person name="Ma J."/>
        </authorList>
    </citation>
    <scope>NUCLEOTIDE SEQUENCE [LARGE SCALE GENOMIC DNA]</scope>
    <source>
        <strain evidence="2">CCUG 63369</strain>
    </source>
</reference>
<sequence>MWGLKTEPARERPDLLAAPVAAGLEGWGPAERVLAAPIDPDLADTSECAANYGIPLGSSANCVVIAAKRAGQVRMAAC</sequence>